<keyword evidence="1" id="KW-1133">Transmembrane helix</keyword>
<gene>
    <name evidence="3" type="ORF">S06H3_64069</name>
</gene>
<reference evidence="3" key="1">
    <citation type="journal article" date="2014" name="Front. Microbiol.">
        <title>High frequency of phylogenetically diverse reductive dehalogenase-homologous genes in deep subseafloor sedimentary metagenomes.</title>
        <authorList>
            <person name="Kawai M."/>
            <person name="Futagami T."/>
            <person name="Toyoda A."/>
            <person name="Takaki Y."/>
            <person name="Nishi S."/>
            <person name="Hori S."/>
            <person name="Arai W."/>
            <person name="Tsubouchi T."/>
            <person name="Morono Y."/>
            <person name="Uchiyama I."/>
            <person name="Ito T."/>
            <person name="Fujiyama A."/>
            <person name="Inagaki F."/>
            <person name="Takami H."/>
        </authorList>
    </citation>
    <scope>NUCLEOTIDE SEQUENCE</scope>
    <source>
        <strain evidence="3">Expedition CK06-06</strain>
    </source>
</reference>
<feature type="domain" description="Flavoprotein" evidence="2">
    <location>
        <begin position="11"/>
        <end position="61"/>
    </location>
</feature>
<feature type="non-terminal residue" evidence="3">
    <location>
        <position position="81"/>
    </location>
</feature>
<accession>X1Q585</accession>
<dbReference type="GO" id="GO:0003824">
    <property type="term" value="F:catalytic activity"/>
    <property type="evidence" value="ECO:0007669"/>
    <property type="project" value="InterPro"/>
</dbReference>
<feature type="transmembrane region" description="Helical" evidence="1">
    <location>
        <begin position="12"/>
        <end position="29"/>
    </location>
</feature>
<keyword evidence="1" id="KW-0472">Membrane</keyword>
<dbReference type="EMBL" id="BARV01042673">
    <property type="protein sequence ID" value="GAI49901.1"/>
    <property type="molecule type" value="Genomic_DNA"/>
</dbReference>
<sequence>MARGVRTNVVKLIIGITGASGVIYGIRLLELLSKNEAIETHLIISEAGEMNIGYETDWKIEDVKAMASFSYRINDISARIA</sequence>
<dbReference type="SUPFAM" id="SSF52507">
    <property type="entry name" value="Homo-oligomeric flavin-containing Cys decarboxylases, HFCD"/>
    <property type="match status" value="1"/>
</dbReference>
<dbReference type="Gene3D" id="3.40.50.1950">
    <property type="entry name" value="Flavin prenyltransferase-like"/>
    <property type="match status" value="1"/>
</dbReference>
<name>X1Q585_9ZZZZ</name>
<comment type="caution">
    <text evidence="3">The sequence shown here is derived from an EMBL/GenBank/DDBJ whole genome shotgun (WGS) entry which is preliminary data.</text>
</comment>
<organism evidence="3">
    <name type="scientific">marine sediment metagenome</name>
    <dbReference type="NCBI Taxonomy" id="412755"/>
    <lineage>
        <taxon>unclassified sequences</taxon>
        <taxon>metagenomes</taxon>
        <taxon>ecological metagenomes</taxon>
    </lineage>
</organism>
<dbReference type="AlphaFoldDB" id="X1Q585"/>
<keyword evidence="1" id="KW-0812">Transmembrane</keyword>
<evidence type="ECO:0000256" key="1">
    <source>
        <dbReference type="SAM" id="Phobius"/>
    </source>
</evidence>
<evidence type="ECO:0000259" key="2">
    <source>
        <dbReference type="Pfam" id="PF02441"/>
    </source>
</evidence>
<dbReference type="Pfam" id="PF02441">
    <property type="entry name" value="Flavoprotein"/>
    <property type="match status" value="1"/>
</dbReference>
<dbReference type="InterPro" id="IPR036551">
    <property type="entry name" value="Flavin_trans-like"/>
</dbReference>
<dbReference type="InterPro" id="IPR003382">
    <property type="entry name" value="Flavoprotein"/>
</dbReference>
<protein>
    <recommendedName>
        <fullName evidence="2">Flavoprotein domain-containing protein</fullName>
    </recommendedName>
</protein>
<proteinExistence type="predicted"/>
<evidence type="ECO:0000313" key="3">
    <source>
        <dbReference type="EMBL" id="GAI49901.1"/>
    </source>
</evidence>